<evidence type="ECO:0000256" key="2">
    <source>
        <dbReference type="SAM" id="MobiDB-lite"/>
    </source>
</evidence>
<feature type="coiled-coil region" evidence="1">
    <location>
        <begin position="224"/>
        <end position="304"/>
    </location>
</feature>
<organism evidence="3 4">
    <name type="scientific">Triparma columacea</name>
    <dbReference type="NCBI Taxonomy" id="722753"/>
    <lineage>
        <taxon>Eukaryota</taxon>
        <taxon>Sar</taxon>
        <taxon>Stramenopiles</taxon>
        <taxon>Ochrophyta</taxon>
        <taxon>Bolidophyceae</taxon>
        <taxon>Parmales</taxon>
        <taxon>Triparmaceae</taxon>
        <taxon>Triparma</taxon>
    </lineage>
</organism>
<proteinExistence type="predicted"/>
<keyword evidence="1" id="KW-0175">Coiled coil</keyword>
<dbReference type="EMBL" id="BRYA01000296">
    <property type="protein sequence ID" value="GMI46404.1"/>
    <property type="molecule type" value="Genomic_DNA"/>
</dbReference>
<keyword evidence="4" id="KW-1185">Reference proteome</keyword>
<accession>A0A9W7LDD1</accession>
<feature type="region of interest" description="Disordered" evidence="2">
    <location>
        <begin position="130"/>
        <end position="171"/>
    </location>
</feature>
<feature type="coiled-coil region" evidence="1">
    <location>
        <begin position="616"/>
        <end position="643"/>
    </location>
</feature>
<comment type="caution">
    <text evidence="3">The sequence shown here is derived from an EMBL/GenBank/DDBJ whole genome shotgun (WGS) entry which is preliminary data.</text>
</comment>
<evidence type="ECO:0000313" key="3">
    <source>
        <dbReference type="EMBL" id="GMI46404.1"/>
    </source>
</evidence>
<sequence length="758" mass="85561">MSEILQFVERERLSLSNKLDDSAQWLDSFSHTMGHQATPPPPPNDRTMGGERQGGVDGDGEPQRDGPPSRLGSPSGSSPRNFGPPSPSPHPVGSWHSGPSTYDDIERAKMKLKGSIETFKAKVDDLKDEAASRAGSGEWGGSPGYGRLPREHYQQQQQHQQDHSTRPQSASYETPHTLNVETYAAQYGGGHDNPRLRVSTAQRSGNAVEDKVKGEMKRLMGKVKKEVALERENVEDKMKRYAIKETEKKLNEMRRGHVEELEKVLGETLTTVGGSLVSHDTKQIMQLREALESKRDEMLVQQRDNIYAKLEVAVRSLEREHHHRMKNLMEEAELNARSEMMSRLEIKEKEFKLMMATEELRESIEEKIREIKEENEKEKSRVFGELAVALENGAKRNIEQLKTRLETNLETKVNNLQMHTDKVVGEAMESLATEILDSERQELNEIKVQSEQQRVEAMNQTRNEGTKAIDDAVTKEKARVRRRRDLRVKELREELQRRTMADLQELEEAMQEDVKTAESLMIDSVKSGLAQTLQHAAEEHGERVVVDEKMIEDLTRRLREKQMAVVKELPGFMNNFRLRAVGESGIRSGSAEFSVNRGELEAVEGNMGAGRTAMALNKLAEKFELLEKRNEEASKALAKIVGETKSLKKTLRQVDEETYAKFYNKGDFATGAKFLDDSTVVNKKDVIDNILDNTFKTLAVNGGFEDLAEERSGGARKGACRKCKKLYKVNGELLKEINLYQGRDEGGKGGVSGYEDDL</sequence>
<feature type="coiled-coil region" evidence="1">
    <location>
        <begin position="346"/>
        <end position="460"/>
    </location>
</feature>
<protein>
    <submittedName>
        <fullName evidence="3">Uncharacterized protein</fullName>
    </submittedName>
</protein>
<dbReference type="AlphaFoldDB" id="A0A9W7LDD1"/>
<evidence type="ECO:0000256" key="1">
    <source>
        <dbReference type="SAM" id="Coils"/>
    </source>
</evidence>
<feature type="compositionally biased region" description="Low complexity" evidence="2">
    <location>
        <begin position="91"/>
        <end position="100"/>
    </location>
</feature>
<feature type="compositionally biased region" description="Low complexity" evidence="2">
    <location>
        <begin position="66"/>
        <end position="81"/>
    </location>
</feature>
<dbReference type="Proteomes" id="UP001165065">
    <property type="component" value="Unassembled WGS sequence"/>
</dbReference>
<evidence type="ECO:0000313" key="4">
    <source>
        <dbReference type="Proteomes" id="UP001165065"/>
    </source>
</evidence>
<feature type="region of interest" description="Disordered" evidence="2">
    <location>
        <begin position="26"/>
        <end position="102"/>
    </location>
</feature>
<gene>
    <name evidence="3" type="ORF">TrCOL_g11188</name>
</gene>
<reference evidence="4" key="1">
    <citation type="journal article" date="2023" name="Commun. Biol.">
        <title>Genome analysis of Parmales, the sister group of diatoms, reveals the evolutionary specialization of diatoms from phago-mixotrophs to photoautotrophs.</title>
        <authorList>
            <person name="Ban H."/>
            <person name="Sato S."/>
            <person name="Yoshikawa S."/>
            <person name="Yamada K."/>
            <person name="Nakamura Y."/>
            <person name="Ichinomiya M."/>
            <person name="Sato N."/>
            <person name="Blanc-Mathieu R."/>
            <person name="Endo H."/>
            <person name="Kuwata A."/>
            <person name="Ogata H."/>
        </authorList>
    </citation>
    <scope>NUCLEOTIDE SEQUENCE [LARGE SCALE GENOMIC DNA]</scope>
</reference>
<feature type="compositionally biased region" description="Polar residues" evidence="2">
    <location>
        <begin position="26"/>
        <end position="35"/>
    </location>
</feature>
<feature type="coiled-coil region" evidence="1">
    <location>
        <begin position="492"/>
        <end position="523"/>
    </location>
</feature>
<name>A0A9W7LDD1_9STRA</name>
<dbReference type="OrthoDB" id="200125at2759"/>